<comment type="caution">
    <text evidence="8">The sequence shown here is derived from an EMBL/GenBank/DDBJ whole genome shotgun (WGS) entry which is preliminary data.</text>
</comment>
<dbReference type="GO" id="GO:0003735">
    <property type="term" value="F:structural constituent of ribosome"/>
    <property type="evidence" value="ECO:0007669"/>
    <property type="project" value="TreeGrafter"/>
</dbReference>
<keyword evidence="9" id="KW-1185">Reference proteome</keyword>
<accession>A0A8E0VLY9</accession>
<dbReference type="PANTHER" id="PTHR12810:SF0">
    <property type="entry name" value="SMALL RIBOSOMAL SUBUNIT PROTEIN MS29"/>
    <property type="match status" value="1"/>
</dbReference>
<comment type="subcellular location">
    <subcellularLocation>
        <location evidence="1">Mitochondrion</location>
    </subcellularLocation>
</comment>
<evidence type="ECO:0000256" key="7">
    <source>
        <dbReference type="ARBA" id="ARBA00035140"/>
    </source>
</evidence>
<proteinExistence type="inferred from homology"/>
<evidence type="ECO:0000313" key="9">
    <source>
        <dbReference type="Proteomes" id="UP000728185"/>
    </source>
</evidence>
<dbReference type="PANTHER" id="PTHR12810">
    <property type="entry name" value="MITOCHONDRIAL 28S RIBOSOMAL PROTEIN S29"/>
    <property type="match status" value="1"/>
</dbReference>
<dbReference type="GO" id="GO:0005763">
    <property type="term" value="C:mitochondrial small ribosomal subunit"/>
    <property type="evidence" value="ECO:0007669"/>
    <property type="project" value="TreeGrafter"/>
</dbReference>
<evidence type="ECO:0000256" key="4">
    <source>
        <dbReference type="ARBA" id="ARBA00022980"/>
    </source>
</evidence>
<name>A0A8E0VLY9_9TREM</name>
<dbReference type="Pfam" id="PF10236">
    <property type="entry name" value="DAP3"/>
    <property type="match status" value="1"/>
</dbReference>
<evidence type="ECO:0000256" key="5">
    <source>
        <dbReference type="ARBA" id="ARBA00023128"/>
    </source>
</evidence>
<keyword evidence="6" id="KW-0687">Ribonucleoprotein</keyword>
<dbReference type="InterPro" id="IPR019368">
    <property type="entry name" value="Ribosomal_mS29"/>
</dbReference>
<keyword evidence="5" id="KW-0496">Mitochondrion</keyword>
<keyword evidence="4 8" id="KW-0689">Ribosomal protein</keyword>
<sequence>MRRLLSCIFPGVPKFPGRLLNRFSSSNQISLDKQAPRTKISSYEDQLTNPSAVVSKFLSYPRSEFKKYLVPFLKEEVVQQLDVFNDYSLMIRQPTLNLIKDLQKLREVQINLSSDNQKTCDEVTSSLLSRFVPRFLLYGQPGCGISTVLAQVAHFAGVHDWLVLPFMNAERWLNRCMDLTYSNDFHQEQHRSHMTGDAFDFPSRAANWLNEFIQMNDTFLNKFQPVTTREIAWTRADVMPTGTPWLEVINFAITRTKYSTDCIGIILREVCFILEFTCLFFLIYMI</sequence>
<dbReference type="Proteomes" id="UP000728185">
    <property type="component" value="Unassembled WGS sequence"/>
</dbReference>
<evidence type="ECO:0000256" key="6">
    <source>
        <dbReference type="ARBA" id="ARBA00023274"/>
    </source>
</evidence>
<evidence type="ECO:0000256" key="3">
    <source>
        <dbReference type="ARBA" id="ARBA00022946"/>
    </source>
</evidence>
<protein>
    <recommendedName>
        <fullName evidence="7">Small ribosomal subunit protein mS29</fullName>
    </recommendedName>
</protein>
<gene>
    <name evidence="8" type="ORF">FBUS_04504</name>
</gene>
<dbReference type="EMBL" id="LUCM01003232">
    <property type="protein sequence ID" value="KAA0196118.1"/>
    <property type="molecule type" value="Genomic_DNA"/>
</dbReference>
<evidence type="ECO:0000313" key="8">
    <source>
        <dbReference type="EMBL" id="KAA0196118.1"/>
    </source>
</evidence>
<keyword evidence="3" id="KW-0809">Transit peptide</keyword>
<evidence type="ECO:0000256" key="1">
    <source>
        <dbReference type="ARBA" id="ARBA00004173"/>
    </source>
</evidence>
<dbReference type="AlphaFoldDB" id="A0A8E0VLY9"/>
<organism evidence="8 9">
    <name type="scientific">Fasciolopsis buskii</name>
    <dbReference type="NCBI Taxonomy" id="27845"/>
    <lineage>
        <taxon>Eukaryota</taxon>
        <taxon>Metazoa</taxon>
        <taxon>Spiralia</taxon>
        <taxon>Lophotrochozoa</taxon>
        <taxon>Platyhelminthes</taxon>
        <taxon>Trematoda</taxon>
        <taxon>Digenea</taxon>
        <taxon>Plagiorchiida</taxon>
        <taxon>Echinostomata</taxon>
        <taxon>Echinostomatoidea</taxon>
        <taxon>Fasciolidae</taxon>
        <taxon>Fasciolopsis</taxon>
    </lineage>
</organism>
<comment type="similarity">
    <text evidence="2">Belongs to the mitochondrion-specific ribosomal protein mS29 family.</text>
</comment>
<evidence type="ECO:0000256" key="2">
    <source>
        <dbReference type="ARBA" id="ARBA00009863"/>
    </source>
</evidence>
<reference evidence="8" key="1">
    <citation type="submission" date="2019-05" db="EMBL/GenBank/DDBJ databases">
        <title>Annotation for the trematode Fasciolopsis buski.</title>
        <authorList>
            <person name="Choi Y.-J."/>
        </authorList>
    </citation>
    <scope>NUCLEOTIDE SEQUENCE</scope>
    <source>
        <strain evidence="8">HT</strain>
        <tissue evidence="8">Whole worm</tissue>
    </source>
</reference>
<dbReference type="OrthoDB" id="274828at2759"/>